<sequence>MRHFVHLEEEFSRPPLSEKKAAKLFDVSSMPEIAKSDSSGGSNTASCVSVPLRHEEDAEDDFQPNDPFYDRSPWFRVIGRCYIYLANLFYGVSQEHDIALIDRNGEPAGFIHVLVEPLQAVTGAGEEKEKGSKEDSKPVVGKCPSPLFSPNAEGCQRSGQSTLVFKDAEYFRQVCSDGRWNDERLAFGSPGPLPTRMQTPLTVMPERGDTLVEEEDDDERNTPRVQHGRFFPADSTTSDTEPVFDKYQYDAPWLTADDLPSHLRLGCQFQFRVTILEVHGICNVFDDIFCQFFFENKRAEVYSTDPLPNRQPTSRIEFCQVQSVSSLTGSKYTKWAFIHGILLHQSDLLVWFEILELSDAGE</sequence>
<dbReference type="AlphaFoldDB" id="A0A3P6UHM9"/>
<reference evidence="2 3" key="1">
    <citation type="submission" date="2018-11" db="EMBL/GenBank/DDBJ databases">
        <authorList>
            <consortium name="Pathogen Informatics"/>
        </authorList>
    </citation>
    <scope>NUCLEOTIDE SEQUENCE [LARGE SCALE GENOMIC DNA]</scope>
</reference>
<protein>
    <submittedName>
        <fullName evidence="2">Uncharacterized protein</fullName>
    </submittedName>
</protein>
<evidence type="ECO:0000313" key="3">
    <source>
        <dbReference type="Proteomes" id="UP000281553"/>
    </source>
</evidence>
<name>A0A3P6UHM9_DIBLA</name>
<proteinExistence type="predicted"/>
<evidence type="ECO:0000256" key="1">
    <source>
        <dbReference type="SAM" id="MobiDB-lite"/>
    </source>
</evidence>
<dbReference type="Proteomes" id="UP000281553">
    <property type="component" value="Unassembled WGS sequence"/>
</dbReference>
<accession>A0A3P6UHM9</accession>
<organism evidence="2 3">
    <name type="scientific">Dibothriocephalus latus</name>
    <name type="common">Fish tapeworm</name>
    <name type="synonym">Diphyllobothrium latum</name>
    <dbReference type="NCBI Taxonomy" id="60516"/>
    <lineage>
        <taxon>Eukaryota</taxon>
        <taxon>Metazoa</taxon>
        <taxon>Spiralia</taxon>
        <taxon>Lophotrochozoa</taxon>
        <taxon>Platyhelminthes</taxon>
        <taxon>Cestoda</taxon>
        <taxon>Eucestoda</taxon>
        <taxon>Diphyllobothriidea</taxon>
        <taxon>Diphyllobothriidae</taxon>
        <taxon>Dibothriocephalus</taxon>
    </lineage>
</organism>
<dbReference type="EMBL" id="UYRU01042637">
    <property type="protein sequence ID" value="VDK76811.1"/>
    <property type="molecule type" value="Genomic_DNA"/>
</dbReference>
<keyword evidence="3" id="KW-1185">Reference proteome</keyword>
<feature type="region of interest" description="Disordered" evidence="1">
    <location>
        <begin position="213"/>
        <end position="239"/>
    </location>
</feature>
<dbReference type="OrthoDB" id="3176171at2759"/>
<gene>
    <name evidence="2" type="ORF">DILT_LOCUS2796</name>
</gene>
<evidence type="ECO:0000313" key="2">
    <source>
        <dbReference type="EMBL" id="VDK76811.1"/>
    </source>
</evidence>